<reference evidence="1" key="2">
    <citation type="journal article" date="2021" name="PeerJ">
        <title>Extensive microbial diversity within the chicken gut microbiome revealed by metagenomics and culture.</title>
        <authorList>
            <person name="Gilroy R."/>
            <person name="Ravi A."/>
            <person name="Getino M."/>
            <person name="Pursley I."/>
            <person name="Horton D.L."/>
            <person name="Alikhan N.F."/>
            <person name="Baker D."/>
            <person name="Gharbi K."/>
            <person name="Hall N."/>
            <person name="Watson M."/>
            <person name="Adriaenssens E.M."/>
            <person name="Foster-Nyarko E."/>
            <person name="Jarju S."/>
            <person name="Secka A."/>
            <person name="Antonio M."/>
            <person name="Oren A."/>
            <person name="Chaudhuri R.R."/>
            <person name="La Ragione R."/>
            <person name="Hildebrand F."/>
            <person name="Pallen M.J."/>
        </authorList>
    </citation>
    <scope>NUCLEOTIDE SEQUENCE</scope>
    <source>
        <strain evidence="1">6276</strain>
    </source>
</reference>
<reference evidence="1" key="1">
    <citation type="submission" date="2020-10" db="EMBL/GenBank/DDBJ databases">
        <authorList>
            <person name="Gilroy R."/>
        </authorList>
    </citation>
    <scope>NUCLEOTIDE SEQUENCE</scope>
    <source>
        <strain evidence="1">6276</strain>
    </source>
</reference>
<proteinExistence type="predicted"/>
<comment type="caution">
    <text evidence="1">The sequence shown here is derived from an EMBL/GenBank/DDBJ whole genome shotgun (WGS) entry which is preliminary data.</text>
</comment>
<organism evidence="1 2">
    <name type="scientific">Candidatus Scatousia excrementigallinarum</name>
    <dbReference type="NCBI Taxonomy" id="2840935"/>
    <lineage>
        <taxon>Bacteria</taxon>
        <taxon>Candidatus Scatousia</taxon>
    </lineage>
</organism>
<protein>
    <submittedName>
        <fullName evidence="1">DUF935 family protein</fullName>
    </submittedName>
</protein>
<accession>A0A9D1EZL4</accession>
<dbReference type="AlphaFoldDB" id="A0A9D1EZL4"/>
<name>A0A9D1EZL4_9BACT</name>
<dbReference type="Proteomes" id="UP000823928">
    <property type="component" value="Unassembled WGS sequence"/>
</dbReference>
<sequence length="486" mass="55594">MEESILKKSSSKHSLSEEIATRKRALNFYSLANILPDPDIVLRKQGKDIRIYKELLCDPHVFACTQSRKAGVLSLDWEINRGLDKDKNAEAIEELLKKLDIHKLINDILDATQFGYQPLEIIWKKTKSGHVLPEKIIAKPPEWFCFDDDNNLKFRTKENYYGEIVPDKKFLLAQNNPSYNNPYGERTLSRVFWSVTFKKGGLKFWVVFTEKYGMPHLIGKHPRGASREETTTLADMLEDMVQDAIAVIPDDSSVEIQEANKSSSAEIYEKLIDKMNSEISKAILGQTLTTEIGSTGSYAAANTHMAVRQDIIDSDKKLVESVINQLIRWIYEINFSNEEIPVFQLYAPEDVDLTLAQRDKILSDTGVKFTKEYFIKAYGLEDEDFDIREDVIPATSPQFKEFKESEPSVSGQDQIENLLEFISTKKLNEQAQQMLSPLISLLEDCDDFDEAYELLTDKNLHSKKFEQSLQKALFLCELQGRSDGLD</sequence>
<dbReference type="InterPro" id="IPR009279">
    <property type="entry name" value="Portal_Mu"/>
</dbReference>
<gene>
    <name evidence="1" type="ORF">IAC10_07600</name>
</gene>
<evidence type="ECO:0000313" key="2">
    <source>
        <dbReference type="Proteomes" id="UP000823928"/>
    </source>
</evidence>
<dbReference type="Pfam" id="PF06074">
    <property type="entry name" value="Portal_Mu"/>
    <property type="match status" value="1"/>
</dbReference>
<dbReference type="EMBL" id="DVIU01000150">
    <property type="protein sequence ID" value="HIS36479.1"/>
    <property type="molecule type" value="Genomic_DNA"/>
</dbReference>
<evidence type="ECO:0000313" key="1">
    <source>
        <dbReference type="EMBL" id="HIS36479.1"/>
    </source>
</evidence>